<name>A0A6G6IWH4_PSENT</name>
<dbReference type="Pfam" id="PF23771">
    <property type="entry name" value="DUF7168"/>
    <property type="match status" value="1"/>
</dbReference>
<dbReference type="InterPro" id="IPR024498">
    <property type="entry name" value="DUF2786"/>
</dbReference>
<evidence type="ECO:0000313" key="3">
    <source>
        <dbReference type="EMBL" id="QIE87362.1"/>
    </source>
</evidence>
<proteinExistence type="predicted"/>
<dbReference type="InterPro" id="IPR016868">
    <property type="entry name" value="Phage_B3_Orf5"/>
</dbReference>
<dbReference type="PIRSF" id="PIRSF028111">
    <property type="entry name" value="UCP028111"/>
    <property type="match status" value="1"/>
</dbReference>
<dbReference type="Pfam" id="PF10979">
    <property type="entry name" value="DUF2786"/>
    <property type="match status" value="1"/>
</dbReference>
<reference evidence="3 4" key="1">
    <citation type="submission" date="2020-02" db="EMBL/GenBank/DDBJ databases">
        <title>Integrative conjugative elements (ICEs) and plasmids drive adaptation of Pseudomonas nitroreducens strain HBP1 to wastewater environment.</title>
        <authorList>
            <person name="Sentchilo V."/>
            <person name="Carraro N."/>
            <person name="Bertelli C."/>
            <person name="van der Meer J.R."/>
        </authorList>
    </citation>
    <scope>NUCLEOTIDE SEQUENCE [LARGE SCALE GENOMIC DNA]</scope>
    <source>
        <strain evidence="3 4">HBP1</strain>
    </source>
</reference>
<dbReference type="KEGG" id="pnt:G5B91_14240"/>
<dbReference type="EMBL" id="CP049140">
    <property type="protein sequence ID" value="QIE87362.1"/>
    <property type="molecule type" value="Genomic_DNA"/>
</dbReference>
<dbReference type="RefSeq" id="WP_024762315.1">
    <property type="nucleotide sequence ID" value="NZ_CP049140.1"/>
</dbReference>
<evidence type="ECO:0000259" key="2">
    <source>
        <dbReference type="Pfam" id="PF23771"/>
    </source>
</evidence>
<feature type="domain" description="DUF7168" evidence="2">
    <location>
        <begin position="60"/>
        <end position="190"/>
    </location>
</feature>
<dbReference type="InterPro" id="IPR055592">
    <property type="entry name" value="DUF7168"/>
</dbReference>
<sequence length="229" mass="25110">MDQDRILEKIKKCLEMAKGRGSNPNEAEIALRQAHKLMEAYNLEMGDVLASMAGEARFPAGSDGKPPAWRVRLAQVCGHAFGTQLIICSSVFQSASFLFIGCAAAPELSGYAYQVLERQLQKARKEYLGTQKRCKRSTKVARGDAFAHGWIEAVYAKVDQFAGVDDGIADAIQAYMAKHHADVGQFEMKRRKLKSRDEVASEAGYAAGKRAQLHHGVGYQPVARLAHGV</sequence>
<dbReference type="Proteomes" id="UP000501063">
    <property type="component" value="Chromosome"/>
</dbReference>
<accession>A0A6G6IWH4</accession>
<gene>
    <name evidence="3" type="ORF">G5B91_14240</name>
</gene>
<organism evidence="3 4">
    <name type="scientific">Pseudomonas nitroreducens</name>
    <dbReference type="NCBI Taxonomy" id="46680"/>
    <lineage>
        <taxon>Bacteria</taxon>
        <taxon>Pseudomonadati</taxon>
        <taxon>Pseudomonadota</taxon>
        <taxon>Gammaproteobacteria</taxon>
        <taxon>Pseudomonadales</taxon>
        <taxon>Pseudomonadaceae</taxon>
        <taxon>Pseudomonas</taxon>
    </lineage>
</organism>
<dbReference type="AlphaFoldDB" id="A0A6G6IWH4"/>
<feature type="domain" description="DUF2786" evidence="1">
    <location>
        <begin position="5"/>
        <end position="45"/>
    </location>
</feature>
<protein>
    <submittedName>
        <fullName evidence="3">DUF2786 domain-containing protein</fullName>
    </submittedName>
</protein>
<evidence type="ECO:0000259" key="1">
    <source>
        <dbReference type="Pfam" id="PF10979"/>
    </source>
</evidence>
<evidence type="ECO:0000313" key="4">
    <source>
        <dbReference type="Proteomes" id="UP000501063"/>
    </source>
</evidence>